<organism evidence="1 2">
    <name type="scientific">Christensenella tenuis</name>
    <dbReference type="NCBI Taxonomy" id="2763033"/>
    <lineage>
        <taxon>Bacteria</taxon>
        <taxon>Bacillati</taxon>
        <taxon>Bacillota</taxon>
        <taxon>Clostridia</taxon>
        <taxon>Christensenellales</taxon>
        <taxon>Christensenellaceae</taxon>
        <taxon>Christensenella</taxon>
    </lineage>
</organism>
<keyword evidence="2" id="KW-1185">Reference proteome</keyword>
<evidence type="ECO:0000313" key="1">
    <source>
        <dbReference type="EMBL" id="MBC5649036.1"/>
    </source>
</evidence>
<comment type="caution">
    <text evidence="1">The sequence shown here is derived from an EMBL/GenBank/DDBJ whole genome shotgun (WGS) entry which is preliminary data.</text>
</comment>
<dbReference type="InterPro" id="IPR013324">
    <property type="entry name" value="RNA_pol_sigma_r3/r4-like"/>
</dbReference>
<reference evidence="1 2" key="1">
    <citation type="submission" date="2020-08" db="EMBL/GenBank/DDBJ databases">
        <title>Genome public.</title>
        <authorList>
            <person name="Liu C."/>
            <person name="Sun Q."/>
        </authorList>
    </citation>
    <scope>NUCLEOTIDE SEQUENCE [LARGE SCALE GENOMIC DNA]</scope>
    <source>
        <strain evidence="1 2">NSJ-35</strain>
    </source>
</reference>
<evidence type="ECO:0008006" key="3">
    <source>
        <dbReference type="Google" id="ProtNLM"/>
    </source>
</evidence>
<dbReference type="EMBL" id="JACOON010000006">
    <property type="protein sequence ID" value="MBC5649036.1"/>
    <property type="molecule type" value="Genomic_DNA"/>
</dbReference>
<dbReference type="Proteomes" id="UP000606889">
    <property type="component" value="Unassembled WGS sequence"/>
</dbReference>
<accession>A0ABR7EGW9</accession>
<proteinExistence type="predicted"/>
<name>A0ABR7EGW9_9FIRM</name>
<sequence length="149" mass="17989">MEDVEKNFYRYGALKREIDECKKNIREMTAEKYACMDTLLKGPKLNGEKQKIWLHSDPVYQVVQKMVDVYDARISKETEYMGTLYFEFDELQRWINRGNLSKEEKEYVRLRYVERETVTAIAELIGYSERQMLRLKKKLMKSMDRIYDA</sequence>
<evidence type="ECO:0000313" key="2">
    <source>
        <dbReference type="Proteomes" id="UP000606889"/>
    </source>
</evidence>
<protein>
    <recommendedName>
        <fullName evidence="3">RNA polymerase sigma-70 region 4 domain-containing protein</fullName>
    </recommendedName>
</protein>
<dbReference type="RefSeq" id="WP_186858481.1">
    <property type="nucleotide sequence ID" value="NZ_JACOON010000006.1"/>
</dbReference>
<gene>
    <name evidence="1" type="ORF">H8S18_11865</name>
</gene>
<dbReference type="SUPFAM" id="SSF88659">
    <property type="entry name" value="Sigma3 and sigma4 domains of RNA polymerase sigma factors"/>
    <property type="match status" value="1"/>
</dbReference>